<sequence length="1201" mass="138001">MSMIVDRCIIDYHPQCPINSTGRVRVYIYDTRLDGPDQEQAQYVFPVNCPIELYYYGTSYASLQDDVCPWIAKYKLEETNIKKDVRYCKIKAYVKLCTSKNPEEIEFRPPSFKIKSKKFNEEDVDCSHVAYAPKQPKLCRARSTIDTSGRQRPLLLPGLTFQQARSSAWASILHRRRMSMIVDRCIIDYHPQCPINSTGRVRVYIYDTRLDGPDQEQAQYVFPVNCPIELYYYGTSYASLQDDVCPWIAKYKLEETNIKKDVRYCKIKAYVKLCTSKNPEEIEFRPPSFKIKSKKFNEEDVDCSHVAYAPKQPKLCRARSTIDTSGRQRPLLLPGLTFQQARSSAWASILHRRRMSMIVDRCIIDYHPQCPINSTGRVRVYIYDTRLDGPDQEQAQYVFPVNCPIELYYYGTSYASLQDDVCPWIAKYKLEETNIKKDVRYCKIKAYVKLCTSKNPEEIEFRPPSFKIKSKKFNEEDVDCSHVAYAPKQPKLCRARSTIDTSGRQRPLLLPGLTFQQARSSAWASILHRRRMSMIVDRCIIDYHPQCPINSTGRVRVYIYDTRLDGPDQEQAQYVFPVNCPIELYYYGTSYASLQDDVCPWIAKYKLEETNIKKDVRYCKIKAYVKLCTSKNPEEIEFRPPSFKIKSKKFNEEDVDCSHVAYAPKQPKLCRARSTIDTSGRQRPLLLPGLTFQQARSSAWASILHRRRMSMIVDRCIIDYHPQCPINSTGRVRVYIYDTRLDGPDQEQAQYVFPVNCPIELYYYGTSYASLQDDVCPWIAKYKLEETNIKKDVRYCKIKAYVKLCTSKNPEEIEFRPPSFKIKSKKFNEEDVDCSHVAYAPKQPKLCRARSTIDTSGRQRPLLLPGLTFQQARSSPQKIIPLISLPPSQNVSPSPIQTPFSSLPSCHHPPAAPPTSSQVCLSSSSPLPPTLSMETSIASSPSIDKQEIVDPSIHHDLESEDHTMEVEKQVTDVVMTEQKSQQEGDTSTLGSYVGPSTIPTSTRPPYDYTKHFTTETVFPSDEALVDWIRCTGKQHGFIIVIMGSEKCIKNRTPRMRFSCERSGKYRPYVKKVDGKEVAVKKRVRSTGTKKCECPFELKAVKGNDGWTVSVHKGTHNHPPAVYLEGHSYAGRLSAEQTSTVVNLSIALVKPREILTLLKVQDPENVTSIKTVYNVRQKYRVIETRMVSCYHSFHSVRKLESN</sequence>
<feature type="compositionally biased region" description="Polar residues" evidence="4">
    <location>
        <begin position="886"/>
        <end position="904"/>
    </location>
</feature>
<name>A0AAV6KNZ9_9ERIC</name>
<feature type="compositionally biased region" description="Low complexity" evidence="4">
    <location>
        <begin position="914"/>
        <end position="927"/>
    </location>
</feature>
<dbReference type="GO" id="GO:0005739">
    <property type="term" value="C:mitochondrion"/>
    <property type="evidence" value="ECO:0007669"/>
    <property type="project" value="TreeGrafter"/>
</dbReference>
<reference evidence="5" key="1">
    <citation type="submission" date="2020-08" db="EMBL/GenBank/DDBJ databases">
        <title>Plant Genome Project.</title>
        <authorList>
            <person name="Zhang R.-G."/>
        </authorList>
    </citation>
    <scope>NUCLEOTIDE SEQUENCE</scope>
    <source>
        <strain evidence="5">WSP0</strain>
        <tissue evidence="5">Leaf</tissue>
    </source>
</reference>
<organism evidence="5 6">
    <name type="scientific">Rhododendron griersonianum</name>
    <dbReference type="NCBI Taxonomy" id="479676"/>
    <lineage>
        <taxon>Eukaryota</taxon>
        <taxon>Viridiplantae</taxon>
        <taxon>Streptophyta</taxon>
        <taxon>Embryophyta</taxon>
        <taxon>Tracheophyta</taxon>
        <taxon>Spermatophyta</taxon>
        <taxon>Magnoliopsida</taxon>
        <taxon>eudicotyledons</taxon>
        <taxon>Gunneridae</taxon>
        <taxon>Pentapetalae</taxon>
        <taxon>asterids</taxon>
        <taxon>Ericales</taxon>
        <taxon>Ericaceae</taxon>
        <taxon>Ericoideae</taxon>
        <taxon>Rhodoreae</taxon>
        <taxon>Rhododendron</taxon>
    </lineage>
</organism>
<gene>
    <name evidence="5" type="ORF">RHGRI_012027</name>
</gene>
<accession>A0AAV6KNZ9</accession>
<dbReference type="AlphaFoldDB" id="A0AAV6KNZ9"/>
<evidence type="ECO:0000313" key="5">
    <source>
        <dbReference type="EMBL" id="KAG5554362.1"/>
    </source>
</evidence>
<comment type="subcellular location">
    <subcellularLocation>
        <location evidence="1">Host cell</location>
    </subcellularLocation>
</comment>
<dbReference type="GO" id="GO:0004491">
    <property type="term" value="F:methylmalonate-semialdehyde dehydrogenase (acylating, NAD) activity"/>
    <property type="evidence" value="ECO:0007669"/>
    <property type="project" value="InterPro"/>
</dbReference>
<proteinExistence type="inferred from homology"/>
<dbReference type="PANTHER" id="PTHR43866">
    <property type="entry name" value="MALONATE-SEMIALDEHYDE DEHYDROGENASE"/>
    <property type="match status" value="1"/>
</dbReference>
<dbReference type="PANTHER" id="PTHR43866:SF3">
    <property type="entry name" value="METHYLMALONATE-SEMIALDEHYDE DEHYDROGENASE [ACYLATING], MITOCHONDRIAL"/>
    <property type="match status" value="1"/>
</dbReference>
<dbReference type="GO" id="GO:0003677">
    <property type="term" value="F:DNA binding"/>
    <property type="evidence" value="ECO:0007669"/>
    <property type="project" value="UniProtKB-KW"/>
</dbReference>
<evidence type="ECO:0000313" key="6">
    <source>
        <dbReference type="Proteomes" id="UP000823749"/>
    </source>
</evidence>
<dbReference type="Proteomes" id="UP000823749">
    <property type="component" value="Chromosome 4"/>
</dbReference>
<keyword evidence="6" id="KW-1185">Reference proteome</keyword>
<evidence type="ECO:0000256" key="3">
    <source>
        <dbReference type="ARBA" id="ARBA00023125"/>
    </source>
</evidence>
<dbReference type="Pfam" id="PF00845">
    <property type="entry name" value="Gemini_BL1"/>
    <property type="match status" value="5"/>
</dbReference>
<feature type="region of interest" description="Disordered" evidence="4">
    <location>
        <begin position="977"/>
        <end position="1000"/>
    </location>
</feature>
<evidence type="ECO:0000256" key="4">
    <source>
        <dbReference type="SAM" id="MobiDB-lite"/>
    </source>
</evidence>
<dbReference type="GO" id="GO:0006210">
    <property type="term" value="P:thymine catabolic process"/>
    <property type="evidence" value="ECO:0007669"/>
    <property type="project" value="TreeGrafter"/>
</dbReference>
<protein>
    <submittedName>
        <fullName evidence="5">Uncharacterized protein</fullName>
    </submittedName>
</protein>
<comment type="similarity">
    <text evidence="2">Belongs to the aldehyde dehydrogenase family.</text>
</comment>
<dbReference type="InterPro" id="IPR010061">
    <property type="entry name" value="MeMal-semiAld_DH"/>
</dbReference>
<dbReference type="GO" id="GO:0046740">
    <property type="term" value="P:transport of virus in host, cell to cell"/>
    <property type="evidence" value="ECO:0007669"/>
    <property type="project" value="InterPro"/>
</dbReference>
<comment type="caution">
    <text evidence="5">The sequence shown here is derived from an EMBL/GenBank/DDBJ whole genome shotgun (WGS) entry which is preliminary data.</text>
</comment>
<feature type="region of interest" description="Disordered" evidence="4">
    <location>
        <begin position="884"/>
        <end position="927"/>
    </location>
</feature>
<dbReference type="InterPro" id="IPR000211">
    <property type="entry name" value="Gemini_BL"/>
</dbReference>
<feature type="compositionally biased region" description="Polar residues" evidence="4">
    <location>
        <begin position="977"/>
        <end position="990"/>
    </location>
</feature>
<dbReference type="GO" id="GO:0043657">
    <property type="term" value="C:host cell"/>
    <property type="evidence" value="ECO:0007669"/>
    <property type="project" value="UniProtKB-SubCell"/>
</dbReference>
<evidence type="ECO:0000256" key="2">
    <source>
        <dbReference type="ARBA" id="ARBA00009986"/>
    </source>
</evidence>
<dbReference type="GO" id="GO:0033644">
    <property type="term" value="C:host cell membrane"/>
    <property type="evidence" value="ECO:0007669"/>
    <property type="project" value="InterPro"/>
</dbReference>
<keyword evidence="3" id="KW-0238">DNA-binding</keyword>
<evidence type="ECO:0000256" key="1">
    <source>
        <dbReference type="ARBA" id="ARBA00004340"/>
    </source>
</evidence>
<dbReference type="EMBL" id="JACTNZ010000004">
    <property type="protein sequence ID" value="KAG5554362.1"/>
    <property type="molecule type" value="Genomic_DNA"/>
</dbReference>
<dbReference type="GO" id="GO:0006574">
    <property type="term" value="P:L-valine catabolic process"/>
    <property type="evidence" value="ECO:0007669"/>
    <property type="project" value="TreeGrafter"/>
</dbReference>